<sequence length="111" mass="12215">MTSTPTMAGTSPATKSGYITHNVVVGYLLKTSKAPGTSEVLPNPEAAKRKPRVVHFNRLPPSPGNNTNKLEARVAKRQSTLDSELSFEKFMLLHPTEEPEEPVRCNARRTT</sequence>
<evidence type="ECO:0000313" key="1">
    <source>
        <dbReference type="EMBL" id="KAJ8942793.1"/>
    </source>
</evidence>
<proteinExistence type="predicted"/>
<organism evidence="1 2">
    <name type="scientific">Aromia moschata</name>
    <dbReference type="NCBI Taxonomy" id="1265417"/>
    <lineage>
        <taxon>Eukaryota</taxon>
        <taxon>Metazoa</taxon>
        <taxon>Ecdysozoa</taxon>
        <taxon>Arthropoda</taxon>
        <taxon>Hexapoda</taxon>
        <taxon>Insecta</taxon>
        <taxon>Pterygota</taxon>
        <taxon>Neoptera</taxon>
        <taxon>Endopterygota</taxon>
        <taxon>Coleoptera</taxon>
        <taxon>Polyphaga</taxon>
        <taxon>Cucujiformia</taxon>
        <taxon>Chrysomeloidea</taxon>
        <taxon>Cerambycidae</taxon>
        <taxon>Cerambycinae</taxon>
        <taxon>Callichromatini</taxon>
        <taxon>Aromia</taxon>
    </lineage>
</organism>
<dbReference type="Proteomes" id="UP001162162">
    <property type="component" value="Unassembled WGS sequence"/>
</dbReference>
<comment type="caution">
    <text evidence="1">The sequence shown here is derived from an EMBL/GenBank/DDBJ whole genome shotgun (WGS) entry which is preliminary data.</text>
</comment>
<evidence type="ECO:0000313" key="2">
    <source>
        <dbReference type="Proteomes" id="UP001162162"/>
    </source>
</evidence>
<name>A0AAV8XW88_9CUCU</name>
<accession>A0AAV8XW88</accession>
<dbReference type="AlphaFoldDB" id="A0AAV8XW88"/>
<dbReference type="EMBL" id="JAPWTK010000313">
    <property type="protein sequence ID" value="KAJ8942793.1"/>
    <property type="molecule type" value="Genomic_DNA"/>
</dbReference>
<keyword evidence="2" id="KW-1185">Reference proteome</keyword>
<gene>
    <name evidence="1" type="ORF">NQ318_013008</name>
</gene>
<protein>
    <submittedName>
        <fullName evidence="1">Uncharacterized protein</fullName>
    </submittedName>
</protein>
<reference evidence="1" key="1">
    <citation type="journal article" date="2023" name="Insect Mol. Biol.">
        <title>Genome sequencing provides insights into the evolution of gene families encoding plant cell wall-degrading enzymes in longhorned beetles.</title>
        <authorList>
            <person name="Shin N.R."/>
            <person name="Okamura Y."/>
            <person name="Kirsch R."/>
            <person name="Pauchet Y."/>
        </authorList>
    </citation>
    <scope>NUCLEOTIDE SEQUENCE</scope>
    <source>
        <strain evidence="1">AMC_N1</strain>
    </source>
</reference>